<keyword evidence="1" id="KW-0472">Membrane</keyword>
<protein>
    <submittedName>
        <fullName evidence="2">Uncharacterized protein</fullName>
    </submittedName>
</protein>
<evidence type="ECO:0000313" key="2">
    <source>
        <dbReference type="EMBL" id="TQM94018.1"/>
    </source>
</evidence>
<feature type="transmembrane region" description="Helical" evidence="1">
    <location>
        <begin position="51"/>
        <end position="71"/>
    </location>
</feature>
<accession>A0A543KG01</accession>
<proteinExistence type="predicted"/>
<feature type="transmembrane region" description="Helical" evidence="1">
    <location>
        <begin position="20"/>
        <end position="45"/>
    </location>
</feature>
<keyword evidence="3" id="KW-1185">Reference proteome</keyword>
<organism evidence="2 3">
    <name type="scientific">Roseinatronobacter monicus</name>
    <dbReference type="NCBI Taxonomy" id="393481"/>
    <lineage>
        <taxon>Bacteria</taxon>
        <taxon>Pseudomonadati</taxon>
        <taxon>Pseudomonadota</taxon>
        <taxon>Alphaproteobacteria</taxon>
        <taxon>Rhodobacterales</taxon>
        <taxon>Paracoccaceae</taxon>
        <taxon>Roseinatronobacter</taxon>
    </lineage>
</organism>
<reference evidence="2 3" key="1">
    <citation type="submission" date="2019-06" db="EMBL/GenBank/DDBJ databases">
        <title>Genomic Encyclopedia of Archaeal and Bacterial Type Strains, Phase II (KMG-II): from individual species to whole genera.</title>
        <authorList>
            <person name="Goeker M."/>
        </authorList>
    </citation>
    <scope>NUCLEOTIDE SEQUENCE [LARGE SCALE GENOMIC DNA]</scope>
    <source>
        <strain evidence="2 3">DSM 18423</strain>
    </source>
</reference>
<keyword evidence="1" id="KW-0812">Transmembrane</keyword>
<dbReference type="EMBL" id="VFPT01000001">
    <property type="protein sequence ID" value="TQM94018.1"/>
    <property type="molecule type" value="Genomic_DNA"/>
</dbReference>
<evidence type="ECO:0000256" key="1">
    <source>
        <dbReference type="SAM" id="Phobius"/>
    </source>
</evidence>
<evidence type="ECO:0000313" key="3">
    <source>
        <dbReference type="Proteomes" id="UP000320582"/>
    </source>
</evidence>
<comment type="caution">
    <text evidence="2">The sequence shown here is derived from an EMBL/GenBank/DDBJ whole genome shotgun (WGS) entry which is preliminary data.</text>
</comment>
<dbReference type="Proteomes" id="UP000320582">
    <property type="component" value="Unassembled WGS sequence"/>
</dbReference>
<dbReference type="AlphaFoldDB" id="A0A543KG01"/>
<gene>
    <name evidence="2" type="ORF">BD293_2673</name>
</gene>
<sequence length="124" mass="13552">MLVPYHQIRLRLQWQMRQIVIAALGGALLAVGGGFLVSAGWLILAEEFSPLIANFACGAILCGLGLIVLAFRGRRAPVIPTLDQQLRAQSARGEGYRPKGDFPALMEAFLFGVSIYAQIKNRKK</sequence>
<keyword evidence="1" id="KW-1133">Transmembrane helix</keyword>
<name>A0A543KG01_9RHOB</name>